<evidence type="ECO:0000313" key="3">
    <source>
        <dbReference type="EMBL" id="VGO17595.1"/>
    </source>
</evidence>
<evidence type="ECO:0000256" key="1">
    <source>
        <dbReference type="SAM" id="MobiDB-lite"/>
    </source>
</evidence>
<dbReference type="AlphaFoldDB" id="A0A6C2UC07"/>
<dbReference type="InterPro" id="IPR045455">
    <property type="entry name" value="NrS-1_pol-like_helicase"/>
</dbReference>
<name>A0A6C2UC07_PONDE</name>
<feature type="domain" description="NrS-1 polymerase-like helicase" evidence="2">
    <location>
        <begin position="200"/>
        <end position="298"/>
    </location>
</feature>
<accession>A0A6C2UC07</accession>
<evidence type="ECO:0000313" key="4">
    <source>
        <dbReference type="Proteomes" id="UP000366872"/>
    </source>
</evidence>
<feature type="region of interest" description="Disordered" evidence="1">
    <location>
        <begin position="1"/>
        <end position="21"/>
    </location>
</feature>
<keyword evidence="4" id="KW-1185">Reference proteome</keyword>
<gene>
    <name evidence="3" type="ORF">PDESU_06193</name>
</gene>
<evidence type="ECO:0000259" key="2">
    <source>
        <dbReference type="Pfam" id="PF19263"/>
    </source>
</evidence>
<reference evidence="3 4" key="1">
    <citation type="submission" date="2019-04" db="EMBL/GenBank/DDBJ databases">
        <authorList>
            <person name="Van Vliet M D."/>
        </authorList>
    </citation>
    <scope>NUCLEOTIDE SEQUENCE [LARGE SCALE GENOMIC DNA]</scope>
    <source>
        <strain evidence="3 4">F1</strain>
    </source>
</reference>
<organism evidence="3 4">
    <name type="scientific">Pontiella desulfatans</name>
    <dbReference type="NCBI Taxonomy" id="2750659"/>
    <lineage>
        <taxon>Bacteria</taxon>
        <taxon>Pseudomonadati</taxon>
        <taxon>Kiritimatiellota</taxon>
        <taxon>Kiritimatiellia</taxon>
        <taxon>Kiritimatiellales</taxon>
        <taxon>Pontiellaceae</taxon>
        <taxon>Pontiella</taxon>
    </lineage>
</organism>
<proteinExistence type="predicted"/>
<dbReference type="RefSeq" id="WP_136083085.1">
    <property type="nucleotide sequence ID" value="NZ_CAAHFG010000005.1"/>
</dbReference>
<dbReference type="InterPro" id="IPR027417">
    <property type="entry name" value="P-loop_NTPase"/>
</dbReference>
<dbReference type="EMBL" id="CAAHFG010000005">
    <property type="protein sequence ID" value="VGO17595.1"/>
    <property type="molecule type" value="Genomic_DNA"/>
</dbReference>
<dbReference type="Pfam" id="PF19263">
    <property type="entry name" value="DUF5906"/>
    <property type="match status" value="1"/>
</dbReference>
<dbReference type="SUPFAM" id="SSF52540">
    <property type="entry name" value="P-loop containing nucleoside triphosphate hydrolases"/>
    <property type="match status" value="1"/>
</dbReference>
<feature type="compositionally biased region" description="Basic and acidic residues" evidence="1">
    <location>
        <begin position="1"/>
        <end position="10"/>
    </location>
</feature>
<sequence length="497" mass="56828">MSDTPAKEFDPTQNVDLGNNPVEAKKKEGAALLEKHGLANRFYFDPGNRGSYWHRTADGEWIGEPSREFEEMLCDVYNISTGRNDKDQSGARLSESKQVARYVKSYCRVDYVGRLAGQVAGFQKNNSQRVLVTHTADIMQPDPEQACPTLLELFENIFGDRDGEQLNQIEHFFAWWQHALKVLHSRRGGNGQNGLAIVLAGGTGCGKTLTTKLIRETFGGRECKPFSFMIGLERFNKECKESEAWIIDDEQSAIDAKSRSAFSASIKAVVADPAYRVRAIQKDGEVLEFFRRLVICTNLEDDRLQSLPSIKNDIADKISLFLCHSKPMPMSADTKEEQDLFRDTLFEELPGFVNWLLNVWEPKDKSVLGGRFGVRHYHHPDLCRDLFEVSKDQILWDHIQKVLFRSDDEFANWWWDGSTTKLRELLVSDESPLSKAERGYVPQSNHLGRSISTISNQFPEQLWKHQVEGKDRWLIVKPGKTVAEYRELQNVNRSYKT</sequence>
<dbReference type="Proteomes" id="UP000366872">
    <property type="component" value="Unassembled WGS sequence"/>
</dbReference>
<protein>
    <recommendedName>
        <fullName evidence="2">NrS-1 polymerase-like helicase domain-containing protein</fullName>
    </recommendedName>
</protein>